<evidence type="ECO:0000313" key="2">
    <source>
        <dbReference type="EMBL" id="KPJ20050.1"/>
    </source>
</evidence>
<name>A0A194RRV0_PAPMA</name>
<proteinExistence type="predicted"/>
<dbReference type="EMBL" id="KQ459765">
    <property type="protein sequence ID" value="KPJ20050.1"/>
    <property type="molecule type" value="Genomic_DNA"/>
</dbReference>
<evidence type="ECO:0000313" key="3">
    <source>
        <dbReference type="Proteomes" id="UP000053240"/>
    </source>
</evidence>
<protein>
    <submittedName>
        <fullName evidence="2">Uncharacterized protein</fullName>
    </submittedName>
</protein>
<reference evidence="2 3" key="1">
    <citation type="journal article" date="2015" name="Nat. Commun.">
        <title>Outbred genome sequencing and CRISPR/Cas9 gene editing in butterflies.</title>
        <authorList>
            <person name="Li X."/>
            <person name="Fan D."/>
            <person name="Zhang W."/>
            <person name="Liu G."/>
            <person name="Zhang L."/>
            <person name="Zhao L."/>
            <person name="Fang X."/>
            <person name="Chen L."/>
            <person name="Dong Y."/>
            <person name="Chen Y."/>
            <person name="Ding Y."/>
            <person name="Zhao R."/>
            <person name="Feng M."/>
            <person name="Zhu Y."/>
            <person name="Feng Y."/>
            <person name="Jiang X."/>
            <person name="Zhu D."/>
            <person name="Xiang H."/>
            <person name="Feng X."/>
            <person name="Li S."/>
            <person name="Wang J."/>
            <person name="Zhang G."/>
            <person name="Kronforst M.R."/>
            <person name="Wang W."/>
        </authorList>
    </citation>
    <scope>NUCLEOTIDE SEQUENCE [LARGE SCALE GENOMIC DNA]</scope>
    <source>
        <strain evidence="2">Ya'a_city_454_Pm</strain>
        <tissue evidence="2">Whole body</tissue>
    </source>
</reference>
<feature type="compositionally biased region" description="Basic and acidic residues" evidence="1">
    <location>
        <begin position="97"/>
        <end position="110"/>
    </location>
</feature>
<organism evidence="2 3">
    <name type="scientific">Papilio machaon</name>
    <name type="common">Old World swallowtail butterfly</name>
    <dbReference type="NCBI Taxonomy" id="76193"/>
    <lineage>
        <taxon>Eukaryota</taxon>
        <taxon>Metazoa</taxon>
        <taxon>Ecdysozoa</taxon>
        <taxon>Arthropoda</taxon>
        <taxon>Hexapoda</taxon>
        <taxon>Insecta</taxon>
        <taxon>Pterygota</taxon>
        <taxon>Neoptera</taxon>
        <taxon>Endopterygota</taxon>
        <taxon>Lepidoptera</taxon>
        <taxon>Glossata</taxon>
        <taxon>Ditrysia</taxon>
        <taxon>Papilionoidea</taxon>
        <taxon>Papilionidae</taxon>
        <taxon>Papilioninae</taxon>
        <taxon>Papilio</taxon>
    </lineage>
</organism>
<dbReference type="AlphaFoldDB" id="A0A194RRV0"/>
<gene>
    <name evidence="2" type="ORF">RR48_07515</name>
</gene>
<dbReference type="InParanoid" id="A0A194RRV0"/>
<sequence length="130" mass="14356">MVGRWLRANICARSDAALRGTFTKTNSLMVRRSFLQKEERRSRARLSWPFLSASRRRRSEGSDRAPTSPTGRSVIAAGPSETPRLSRHTGPTGHSSLAEDRTRARHDVDCRPPTATSPPRPGPTTATHTP</sequence>
<feature type="region of interest" description="Disordered" evidence="1">
    <location>
        <begin position="36"/>
        <end position="130"/>
    </location>
</feature>
<dbReference type="Proteomes" id="UP000053240">
    <property type="component" value="Unassembled WGS sequence"/>
</dbReference>
<keyword evidence="3" id="KW-1185">Reference proteome</keyword>
<evidence type="ECO:0000256" key="1">
    <source>
        <dbReference type="SAM" id="MobiDB-lite"/>
    </source>
</evidence>
<accession>A0A194RRV0</accession>